<reference evidence="2 3" key="1">
    <citation type="journal article" date="2012" name="Genome Biol.">
        <title>Genome and low-iron response of an oceanic diatom adapted to chronic iron limitation.</title>
        <authorList>
            <person name="Lommer M."/>
            <person name="Specht M."/>
            <person name="Roy A.S."/>
            <person name="Kraemer L."/>
            <person name="Andreson R."/>
            <person name="Gutowska M.A."/>
            <person name="Wolf J."/>
            <person name="Bergner S.V."/>
            <person name="Schilhabel M.B."/>
            <person name="Klostermeier U.C."/>
            <person name="Beiko R.G."/>
            <person name="Rosenstiel P."/>
            <person name="Hippler M."/>
            <person name="Laroche J."/>
        </authorList>
    </citation>
    <scope>NUCLEOTIDE SEQUENCE [LARGE SCALE GENOMIC DNA]</scope>
    <source>
        <strain evidence="2 3">CCMP1005</strain>
    </source>
</reference>
<dbReference type="AlphaFoldDB" id="K0TK97"/>
<evidence type="ECO:0000256" key="1">
    <source>
        <dbReference type="SAM" id="MobiDB-lite"/>
    </source>
</evidence>
<comment type="caution">
    <text evidence="2">The sequence shown here is derived from an EMBL/GenBank/DDBJ whole genome shotgun (WGS) entry which is preliminary data.</text>
</comment>
<keyword evidence="3" id="KW-1185">Reference proteome</keyword>
<name>K0TK97_THAOC</name>
<proteinExistence type="predicted"/>
<feature type="compositionally biased region" description="Gly residues" evidence="1">
    <location>
        <begin position="197"/>
        <end position="209"/>
    </location>
</feature>
<dbReference type="Proteomes" id="UP000266841">
    <property type="component" value="Unassembled WGS sequence"/>
</dbReference>
<evidence type="ECO:0008006" key="4">
    <source>
        <dbReference type="Google" id="ProtNLM"/>
    </source>
</evidence>
<feature type="compositionally biased region" description="Basic residues" evidence="1">
    <location>
        <begin position="144"/>
        <end position="163"/>
    </location>
</feature>
<feature type="region of interest" description="Disordered" evidence="1">
    <location>
        <begin position="109"/>
        <end position="237"/>
    </location>
</feature>
<accession>K0TK97</accession>
<protein>
    <recommendedName>
        <fullName evidence="4">Protein kinase domain-containing protein</fullName>
    </recommendedName>
</protein>
<dbReference type="SUPFAM" id="SSF56112">
    <property type="entry name" value="Protein kinase-like (PK-like)"/>
    <property type="match status" value="1"/>
</dbReference>
<feature type="non-terminal residue" evidence="2">
    <location>
        <position position="1"/>
    </location>
</feature>
<evidence type="ECO:0000313" key="3">
    <source>
        <dbReference type="Proteomes" id="UP000266841"/>
    </source>
</evidence>
<dbReference type="EMBL" id="AGNL01003669">
    <property type="protein sequence ID" value="EJK74436.1"/>
    <property type="molecule type" value="Genomic_DNA"/>
</dbReference>
<dbReference type="InterPro" id="IPR011009">
    <property type="entry name" value="Kinase-like_dom_sf"/>
</dbReference>
<dbReference type="Gene3D" id="1.10.510.10">
    <property type="entry name" value="Transferase(Phosphotransferase) domain 1"/>
    <property type="match status" value="1"/>
</dbReference>
<gene>
    <name evidence="2" type="ORF">THAOC_03883</name>
</gene>
<evidence type="ECO:0000313" key="2">
    <source>
        <dbReference type="EMBL" id="EJK74436.1"/>
    </source>
</evidence>
<feature type="compositionally biased region" description="Basic and acidic residues" evidence="1">
    <location>
        <begin position="179"/>
        <end position="194"/>
    </location>
</feature>
<sequence>RKGRRGNDDDGCGDAGDRGAAASSFSRFAADFEVGESPFSPSTEKFFLVSVCWPCLDTVPCRSLEMFSLGMVARRIHPSKNPFHSFGLFLPHLRKKKCRHARRRHLRVGLQGPQPDGPPPLRHQGREARGAGPVRPRADAPRGLRPRGTQRRHVVVRHGRGHAARGTVLPGVDGGEPAVHTDRALPVHAPRRDGAGCARGGEGGGGGGREVQAAQGDVPGAEPDPRERNDPPGHQGGLVPCHSAPSFVGRLAKCCVVAWFDLWFDLLSLLTWTSFRYRAKPENIFIKNDQYKLGDFGLVSNIENHGDVEEGDSRYMSRELLSGDLDDLTKVSSLVRSTALPDGRGVTHDPAK</sequence>
<organism evidence="2 3">
    <name type="scientific">Thalassiosira oceanica</name>
    <name type="common">Marine diatom</name>
    <dbReference type="NCBI Taxonomy" id="159749"/>
    <lineage>
        <taxon>Eukaryota</taxon>
        <taxon>Sar</taxon>
        <taxon>Stramenopiles</taxon>
        <taxon>Ochrophyta</taxon>
        <taxon>Bacillariophyta</taxon>
        <taxon>Coscinodiscophyceae</taxon>
        <taxon>Thalassiosirophycidae</taxon>
        <taxon>Thalassiosirales</taxon>
        <taxon>Thalassiosiraceae</taxon>
        <taxon>Thalassiosira</taxon>
    </lineage>
</organism>
<dbReference type="OrthoDB" id="5337378at2759"/>